<dbReference type="InterPro" id="IPR007838">
    <property type="entry name" value="Cell_div_ZapA-like"/>
</dbReference>
<keyword evidence="6" id="KW-0175">Coiled coil</keyword>
<comment type="caution">
    <text evidence="12">The sequence shown here is derived from an EMBL/GenBank/DDBJ whole genome shotgun (WGS) entry which is preliminary data.</text>
</comment>
<evidence type="ECO:0000256" key="3">
    <source>
        <dbReference type="ARBA" id="ARBA00015195"/>
    </source>
</evidence>
<dbReference type="GO" id="GO:0051301">
    <property type="term" value="P:cell division"/>
    <property type="evidence" value="ECO:0007669"/>
    <property type="project" value="UniProtKB-KW"/>
</dbReference>
<dbReference type="Gene3D" id="3.30.160.880">
    <property type="entry name" value="Cell division protein ZapA protomer, N-terminal domain"/>
    <property type="match status" value="1"/>
</dbReference>
<dbReference type="PANTHER" id="PTHR34981">
    <property type="entry name" value="CELL DIVISION PROTEIN ZAPA"/>
    <property type="match status" value="1"/>
</dbReference>
<dbReference type="SUPFAM" id="SSF102829">
    <property type="entry name" value="Cell division protein ZapA-like"/>
    <property type="match status" value="1"/>
</dbReference>
<evidence type="ECO:0000313" key="13">
    <source>
        <dbReference type="Proteomes" id="UP001557485"/>
    </source>
</evidence>
<reference evidence="12 13" key="1">
    <citation type="journal article" date="2011" name="Int. J. Syst. Evol. Microbiol.">
        <title>Zhongshania antarctica gen. nov., sp. nov. and Zhongshania guokunii sp. nov., gammaproteobacteria respectively isolated from coastal attached (fast) ice and surface seawater of the Antarctic.</title>
        <authorList>
            <person name="Li H.J."/>
            <person name="Zhang X.Y."/>
            <person name="Chen C.X."/>
            <person name="Zhang Y.J."/>
            <person name="Gao Z.M."/>
            <person name="Yu Y."/>
            <person name="Chen X.L."/>
            <person name="Chen B."/>
            <person name="Zhang Y.Z."/>
        </authorList>
    </citation>
    <scope>NUCLEOTIDE SEQUENCE [LARGE SCALE GENOMIC DNA]</scope>
    <source>
        <strain evidence="12 13">ZS6-22T</strain>
    </source>
</reference>
<organism evidence="12 13">
    <name type="scientific">Zhongshania guokunii</name>
    <dbReference type="NCBI Taxonomy" id="641783"/>
    <lineage>
        <taxon>Bacteria</taxon>
        <taxon>Pseudomonadati</taxon>
        <taxon>Pseudomonadota</taxon>
        <taxon>Gammaproteobacteria</taxon>
        <taxon>Cellvibrionales</taxon>
        <taxon>Spongiibacteraceae</taxon>
        <taxon>Zhongshania</taxon>
    </lineage>
</organism>
<keyword evidence="13" id="KW-1185">Reference proteome</keyword>
<comment type="subunit">
    <text evidence="10">Homodimer. Interacts with FtsZ.</text>
</comment>
<evidence type="ECO:0000256" key="5">
    <source>
        <dbReference type="ARBA" id="ARBA00022618"/>
    </source>
</evidence>
<evidence type="ECO:0000256" key="11">
    <source>
        <dbReference type="ARBA" id="ARBA00033158"/>
    </source>
</evidence>
<keyword evidence="8" id="KW-0131">Cell cycle</keyword>
<accession>A0ABV3U4H4</accession>
<dbReference type="InterPro" id="IPR036192">
    <property type="entry name" value="Cell_div_ZapA-like_sf"/>
</dbReference>
<comment type="similarity">
    <text evidence="2">Belongs to the ZapA family. Type 1 subfamily.</text>
</comment>
<gene>
    <name evidence="12" type="ORF">AB4876_07575</name>
</gene>
<comment type="function">
    <text evidence="9">Activator of cell division through the inhibition of FtsZ GTPase activity, therefore promoting FtsZ assembly into bundles of protofilaments necessary for the formation of the division Z ring. It is recruited early at mid-cell but it is not essential for cell division.</text>
</comment>
<name>A0ABV3U4H4_9GAMM</name>
<keyword evidence="4" id="KW-0963">Cytoplasm</keyword>
<dbReference type="PANTHER" id="PTHR34981:SF1">
    <property type="entry name" value="CELL DIVISION PROTEIN ZAPA"/>
    <property type="match status" value="1"/>
</dbReference>
<dbReference type="EMBL" id="JBFRYA010000005">
    <property type="protein sequence ID" value="MEX1668766.1"/>
    <property type="molecule type" value="Genomic_DNA"/>
</dbReference>
<sequence length="102" mass="11293">MSTPTLVIKILDKEYQVACPLEEQGALMQAGQFLDQKMRGIRTSGKVVGLERIAVMAALNISYEMLQAKKNATPSEAETSAVNRISNKVDETLHRCRQLDIS</sequence>
<evidence type="ECO:0000256" key="8">
    <source>
        <dbReference type="ARBA" id="ARBA00023306"/>
    </source>
</evidence>
<proteinExistence type="inferred from homology"/>
<comment type="subcellular location">
    <subcellularLocation>
        <location evidence="1">Cytoplasm</location>
    </subcellularLocation>
</comment>
<keyword evidence="5 12" id="KW-0132">Cell division</keyword>
<protein>
    <recommendedName>
        <fullName evidence="3">Cell division protein ZapA</fullName>
    </recommendedName>
    <alternativeName>
        <fullName evidence="11">Z ring-associated protein ZapA</fullName>
    </alternativeName>
</protein>
<dbReference type="Pfam" id="PF05164">
    <property type="entry name" value="ZapA"/>
    <property type="match status" value="1"/>
</dbReference>
<evidence type="ECO:0000256" key="4">
    <source>
        <dbReference type="ARBA" id="ARBA00022490"/>
    </source>
</evidence>
<dbReference type="Gene3D" id="1.20.5.50">
    <property type="match status" value="1"/>
</dbReference>
<keyword evidence="7" id="KW-0717">Septation</keyword>
<dbReference type="Proteomes" id="UP001557485">
    <property type="component" value="Unassembled WGS sequence"/>
</dbReference>
<evidence type="ECO:0000256" key="7">
    <source>
        <dbReference type="ARBA" id="ARBA00023210"/>
    </source>
</evidence>
<evidence type="ECO:0000256" key="1">
    <source>
        <dbReference type="ARBA" id="ARBA00004496"/>
    </source>
</evidence>
<evidence type="ECO:0000256" key="2">
    <source>
        <dbReference type="ARBA" id="ARBA00010074"/>
    </source>
</evidence>
<evidence type="ECO:0000313" key="12">
    <source>
        <dbReference type="EMBL" id="MEX1668766.1"/>
    </source>
</evidence>
<evidence type="ECO:0000256" key="9">
    <source>
        <dbReference type="ARBA" id="ARBA00024910"/>
    </source>
</evidence>
<dbReference type="RefSeq" id="WP_368381046.1">
    <property type="nucleotide sequence ID" value="NZ_JBFRYA010000005.1"/>
</dbReference>
<dbReference type="InterPro" id="IPR042233">
    <property type="entry name" value="Cell_div_ZapA_N"/>
</dbReference>
<evidence type="ECO:0000256" key="10">
    <source>
        <dbReference type="ARBA" id="ARBA00026068"/>
    </source>
</evidence>
<evidence type="ECO:0000256" key="6">
    <source>
        <dbReference type="ARBA" id="ARBA00023054"/>
    </source>
</evidence>